<dbReference type="Proteomes" id="UP000069272">
    <property type="component" value="Chromosome 2L"/>
</dbReference>
<name>A0A182FYQ5_ANOAL</name>
<reference evidence="1 2" key="1">
    <citation type="journal article" date="2017" name="G3 (Bethesda)">
        <title>The Physical Genome Mapping of Anopheles albimanus Corrected Scaffold Misassemblies and Identified Interarm Rearrangements in Genus Anopheles.</title>
        <authorList>
            <person name="Artemov G.N."/>
            <person name="Peery A.N."/>
            <person name="Jiang X."/>
            <person name="Tu Z."/>
            <person name="Stegniy V.N."/>
            <person name="Sharakhova M.V."/>
            <person name="Sharakhov I.V."/>
        </authorList>
    </citation>
    <scope>NUCLEOTIDE SEQUENCE [LARGE SCALE GENOMIC DNA]</scope>
    <source>
        <strain evidence="1 2">ALBI9_A</strain>
    </source>
</reference>
<evidence type="ECO:0000313" key="2">
    <source>
        <dbReference type="Proteomes" id="UP000069272"/>
    </source>
</evidence>
<organism evidence="1 2">
    <name type="scientific">Anopheles albimanus</name>
    <name type="common">New world malaria mosquito</name>
    <dbReference type="NCBI Taxonomy" id="7167"/>
    <lineage>
        <taxon>Eukaryota</taxon>
        <taxon>Metazoa</taxon>
        <taxon>Ecdysozoa</taxon>
        <taxon>Arthropoda</taxon>
        <taxon>Hexapoda</taxon>
        <taxon>Insecta</taxon>
        <taxon>Pterygota</taxon>
        <taxon>Neoptera</taxon>
        <taxon>Endopterygota</taxon>
        <taxon>Diptera</taxon>
        <taxon>Nematocera</taxon>
        <taxon>Culicoidea</taxon>
        <taxon>Culicidae</taxon>
        <taxon>Anophelinae</taxon>
        <taxon>Anopheles</taxon>
    </lineage>
</organism>
<reference evidence="1" key="2">
    <citation type="submission" date="2022-08" db="UniProtKB">
        <authorList>
            <consortium name="EnsemblMetazoa"/>
        </authorList>
    </citation>
    <scope>IDENTIFICATION</scope>
    <source>
        <strain evidence="1">STECLA/ALBI9_A</strain>
    </source>
</reference>
<accession>A0A182FYQ5</accession>
<keyword evidence="2" id="KW-1185">Reference proteome</keyword>
<dbReference type="AlphaFoldDB" id="A0A182FYQ5"/>
<sequence length="35" mass="4210">MRMPEYCGWNSYSERPVKPSFKKNVCIKVTPEIYQ</sequence>
<dbReference type="EnsemblMetazoa" id="AALB014737-RA">
    <property type="protein sequence ID" value="AALB014737-PA"/>
    <property type="gene ID" value="AALB014737"/>
</dbReference>
<proteinExistence type="predicted"/>
<dbReference type="VEuPathDB" id="VectorBase:AALB014737"/>
<evidence type="ECO:0000313" key="1">
    <source>
        <dbReference type="EnsemblMetazoa" id="AALB014737-PA"/>
    </source>
</evidence>
<protein>
    <submittedName>
        <fullName evidence="1">Uncharacterized protein</fullName>
    </submittedName>
</protein>